<dbReference type="EMBL" id="RHFK02000009">
    <property type="protein sequence ID" value="TWW71218.1"/>
    <property type="molecule type" value="Genomic_DNA"/>
</dbReference>
<reference evidence="2 3" key="1">
    <citation type="submission" date="2019-04" db="EMBL/GenBank/DDBJ databases">
        <title>Chromosome genome assembly for Takifugu flavidus.</title>
        <authorList>
            <person name="Xiao S."/>
        </authorList>
    </citation>
    <scope>NUCLEOTIDE SEQUENCE [LARGE SCALE GENOMIC DNA]</scope>
    <source>
        <strain evidence="2">HTHZ2018</strain>
        <tissue evidence="2">Muscle</tissue>
    </source>
</reference>
<accession>A0A5C6NWK7</accession>
<dbReference type="Proteomes" id="UP000324091">
    <property type="component" value="Chromosome 17"/>
</dbReference>
<name>A0A5C6NWK7_9TELE</name>
<evidence type="ECO:0000256" key="1">
    <source>
        <dbReference type="SAM" id="MobiDB-lite"/>
    </source>
</evidence>
<keyword evidence="3" id="KW-1185">Reference proteome</keyword>
<sequence length="315" mass="35146">MAAEPGTSELEKLTRRHSVKLSPPDGVSVEECALAVGDIVGHTSVKSASRMNKMVVVFVGSTDEADRLVAAGVAIRGENTPVFPLSNPARSVVVSNVPPFIKNEMLKELSRHGRIVSPMRYFVLGVKSPLLRHVRSGAHDEDREAAQTTRGDMGPTAEVEEPAGPQGDHPGDHRDLQNERLTGEMVERTVPRTAETVRDMEDVGVEGSSLSVPTKRKSKDTKVNIDKEASVHGDDVKVEVRPGYCLERIKFFLRTTKGQRSVQLEDHFSDLQLFHDHVKMFMRMERYGEPAFTDREMYRLKKMLVKIRSQFESAD</sequence>
<organism evidence="2 3">
    <name type="scientific">Takifugu flavidus</name>
    <name type="common">sansaifugu</name>
    <dbReference type="NCBI Taxonomy" id="433684"/>
    <lineage>
        <taxon>Eukaryota</taxon>
        <taxon>Metazoa</taxon>
        <taxon>Chordata</taxon>
        <taxon>Craniata</taxon>
        <taxon>Vertebrata</taxon>
        <taxon>Euteleostomi</taxon>
        <taxon>Actinopterygii</taxon>
        <taxon>Neopterygii</taxon>
        <taxon>Teleostei</taxon>
        <taxon>Neoteleostei</taxon>
        <taxon>Acanthomorphata</taxon>
        <taxon>Eupercaria</taxon>
        <taxon>Tetraodontiformes</taxon>
        <taxon>Tetradontoidea</taxon>
        <taxon>Tetraodontidae</taxon>
        <taxon>Takifugu</taxon>
    </lineage>
</organism>
<feature type="region of interest" description="Disordered" evidence="1">
    <location>
        <begin position="1"/>
        <end position="21"/>
    </location>
</feature>
<feature type="region of interest" description="Disordered" evidence="1">
    <location>
        <begin position="136"/>
        <end position="176"/>
    </location>
</feature>
<protein>
    <submittedName>
        <fullName evidence="2">Uncharacterized protein</fullName>
    </submittedName>
</protein>
<dbReference type="AlphaFoldDB" id="A0A5C6NWK7"/>
<gene>
    <name evidence="2" type="ORF">D4764_17G0007010</name>
</gene>
<evidence type="ECO:0000313" key="2">
    <source>
        <dbReference type="EMBL" id="TWW71218.1"/>
    </source>
</evidence>
<proteinExistence type="predicted"/>
<comment type="caution">
    <text evidence="2">The sequence shown here is derived from an EMBL/GenBank/DDBJ whole genome shotgun (WGS) entry which is preliminary data.</text>
</comment>
<evidence type="ECO:0000313" key="3">
    <source>
        <dbReference type="Proteomes" id="UP000324091"/>
    </source>
</evidence>